<evidence type="ECO:0000313" key="4">
    <source>
        <dbReference type="Proteomes" id="UP001500326"/>
    </source>
</evidence>
<name>A0ABP5DCF7_9MICO</name>
<feature type="transmembrane region" description="Helical" evidence="2">
    <location>
        <begin position="64"/>
        <end position="82"/>
    </location>
</feature>
<accession>A0ABP5DCF7</accession>
<gene>
    <name evidence="3" type="ORF">GCM10009777_06580</name>
</gene>
<evidence type="ECO:0000256" key="2">
    <source>
        <dbReference type="SAM" id="Phobius"/>
    </source>
</evidence>
<dbReference type="RefSeq" id="WP_344058487.1">
    <property type="nucleotide sequence ID" value="NZ_BAAAOH010000001.1"/>
</dbReference>
<keyword evidence="2" id="KW-0472">Membrane</keyword>
<keyword evidence="4" id="KW-1185">Reference proteome</keyword>
<feature type="region of interest" description="Disordered" evidence="1">
    <location>
        <begin position="1"/>
        <end position="39"/>
    </location>
</feature>
<reference evidence="4" key="1">
    <citation type="journal article" date="2019" name="Int. J. Syst. Evol. Microbiol.">
        <title>The Global Catalogue of Microorganisms (GCM) 10K type strain sequencing project: providing services to taxonomists for standard genome sequencing and annotation.</title>
        <authorList>
            <consortium name="The Broad Institute Genomics Platform"/>
            <consortium name="The Broad Institute Genome Sequencing Center for Infectious Disease"/>
            <person name="Wu L."/>
            <person name="Ma J."/>
        </authorList>
    </citation>
    <scope>NUCLEOTIDE SEQUENCE [LARGE SCALE GENOMIC DNA]</scope>
    <source>
        <strain evidence="4">JCM 14902</strain>
    </source>
</reference>
<feature type="transmembrane region" description="Helical" evidence="2">
    <location>
        <begin position="189"/>
        <end position="209"/>
    </location>
</feature>
<evidence type="ECO:0000313" key="3">
    <source>
        <dbReference type="EMBL" id="GAA1976324.1"/>
    </source>
</evidence>
<proteinExistence type="predicted"/>
<feature type="transmembrane region" description="Helical" evidence="2">
    <location>
        <begin position="126"/>
        <end position="152"/>
    </location>
</feature>
<keyword evidence="2" id="KW-1133">Transmembrane helix</keyword>
<evidence type="ECO:0008006" key="5">
    <source>
        <dbReference type="Google" id="ProtNLM"/>
    </source>
</evidence>
<dbReference type="EMBL" id="BAAAOH010000001">
    <property type="protein sequence ID" value="GAA1976324.1"/>
    <property type="molecule type" value="Genomic_DNA"/>
</dbReference>
<feature type="compositionally biased region" description="Low complexity" evidence="1">
    <location>
        <begin position="1"/>
        <end position="30"/>
    </location>
</feature>
<evidence type="ECO:0000256" key="1">
    <source>
        <dbReference type="SAM" id="MobiDB-lite"/>
    </source>
</evidence>
<comment type="caution">
    <text evidence="3">The sequence shown here is derived from an EMBL/GenBank/DDBJ whole genome shotgun (WGS) entry which is preliminary data.</text>
</comment>
<keyword evidence="2" id="KW-0812">Transmembrane</keyword>
<dbReference type="Proteomes" id="UP001500326">
    <property type="component" value="Unassembled WGS sequence"/>
</dbReference>
<organism evidence="3 4">
    <name type="scientific">Microbacterium pumilum</name>
    <dbReference type="NCBI Taxonomy" id="344165"/>
    <lineage>
        <taxon>Bacteria</taxon>
        <taxon>Bacillati</taxon>
        <taxon>Actinomycetota</taxon>
        <taxon>Actinomycetes</taxon>
        <taxon>Micrococcales</taxon>
        <taxon>Microbacteriaceae</taxon>
        <taxon>Microbacterium</taxon>
    </lineage>
</organism>
<protein>
    <recommendedName>
        <fullName evidence="5">VIT family protein</fullName>
    </recommendedName>
</protein>
<feature type="transmembrane region" description="Helical" evidence="2">
    <location>
        <begin position="158"/>
        <end position="177"/>
    </location>
</feature>
<feature type="transmembrane region" description="Helical" evidence="2">
    <location>
        <begin position="88"/>
        <end position="114"/>
    </location>
</feature>
<sequence>MSADDVTGAAGADAAGEASAQPEQPASRPLARGRRRGRSERSLERIAEFEGGDDAFVMYFKERVYATFTGLAIVLVVNANDHSDPEHALFALLLGVLGITAAGFVSEVISHLAVHREFPRRQDLAIMLRIAGGALSTVTVPGILLVLAWVGVMQLPTALRASSIVYIATLGLIGWFAVRRSRLEWWKQLLALGLLVALGFAVVGLQILAHAA</sequence>